<evidence type="ECO:0000313" key="3">
    <source>
        <dbReference type="Proteomes" id="UP000183203"/>
    </source>
</evidence>
<sequence length="370" mass="39714">MLARPSAAPRTTPADRRRSRREPAARTETAGVVRPWSDTGPPWDTTQEHGDRRRPQPQETRRPGPPRRAQLLQTVPQQPETAARTETAGVVRPWSDTGPPWDTTQEHGDRRRPQPQESRRPGPPLRAQLLQTVTTTARNGRRRENRRSPAPGTAAQPHPGHNAGARRPTPPSAAGNPAPRPAATRTTPANCHRSRRLPADRAGAAGVVRPWSATGKPAHNAGARRPTPPSVAGNTAPRPAAPRTTPANRHHSSPKRPTAPHPQELCASQRGTAPRPHTAPQAPRTPTAARRHGRTARPHGTAATTPHRVDSESRTPRGGRRQARRNAAFSDSGASACSTASMLAPMTAAFSAAADCTIDRYSVASGVERV</sequence>
<feature type="compositionally biased region" description="Low complexity" evidence="1">
    <location>
        <begin position="1"/>
        <end position="12"/>
    </location>
</feature>
<feature type="compositionally biased region" description="Low complexity" evidence="1">
    <location>
        <begin position="272"/>
        <end position="288"/>
    </location>
</feature>
<accession>A0A1G6QUH6</accession>
<feature type="compositionally biased region" description="Basic and acidic residues" evidence="1">
    <location>
        <begin position="104"/>
        <end position="120"/>
    </location>
</feature>
<feature type="compositionally biased region" description="Basic and acidic residues" evidence="1">
    <location>
        <begin position="46"/>
        <end position="62"/>
    </location>
</feature>
<feature type="compositionally biased region" description="Basic and acidic residues" evidence="1">
    <location>
        <begin position="13"/>
        <end position="25"/>
    </location>
</feature>
<evidence type="ECO:0000256" key="1">
    <source>
        <dbReference type="SAM" id="MobiDB-lite"/>
    </source>
</evidence>
<gene>
    <name evidence="2" type="ORF">SAMN05216418_3371</name>
</gene>
<evidence type="ECO:0000313" key="2">
    <source>
        <dbReference type="EMBL" id="SDC95554.1"/>
    </source>
</evidence>
<feature type="compositionally biased region" description="Polar residues" evidence="1">
    <location>
        <begin position="71"/>
        <end position="80"/>
    </location>
</feature>
<dbReference type="EMBL" id="FMYG01000009">
    <property type="protein sequence ID" value="SDC95554.1"/>
    <property type="molecule type" value="Genomic_DNA"/>
</dbReference>
<organism evidence="2 3">
    <name type="scientific">Microbacterium enclense</name>
    <dbReference type="NCBI Taxonomy" id="993073"/>
    <lineage>
        <taxon>Bacteria</taxon>
        <taxon>Bacillati</taxon>
        <taxon>Actinomycetota</taxon>
        <taxon>Actinomycetes</taxon>
        <taxon>Micrococcales</taxon>
        <taxon>Microbacteriaceae</taxon>
        <taxon>Microbacterium</taxon>
    </lineage>
</organism>
<feature type="compositionally biased region" description="Low complexity" evidence="1">
    <location>
        <begin position="172"/>
        <end position="190"/>
    </location>
</feature>
<dbReference type="AlphaFoldDB" id="A0A1G6QUH6"/>
<reference evidence="2 3" key="1">
    <citation type="submission" date="2016-09" db="EMBL/GenBank/DDBJ databases">
        <authorList>
            <person name="Capua I."/>
            <person name="De Benedictis P."/>
            <person name="Joannis T."/>
            <person name="Lombin L.H."/>
            <person name="Cattoli G."/>
        </authorList>
    </citation>
    <scope>NUCLEOTIDE SEQUENCE [LARGE SCALE GENOMIC DNA]</scope>
    <source>
        <strain evidence="2 3">NIO-1002</strain>
    </source>
</reference>
<name>A0A1G6QUH6_9MICO</name>
<protein>
    <submittedName>
        <fullName evidence="2">Uncharacterized protein</fullName>
    </submittedName>
</protein>
<dbReference type="Proteomes" id="UP000183203">
    <property type="component" value="Unassembled WGS sequence"/>
</dbReference>
<feature type="region of interest" description="Disordered" evidence="1">
    <location>
        <begin position="1"/>
        <end position="337"/>
    </location>
</feature>
<feature type="compositionally biased region" description="Low complexity" evidence="1">
    <location>
        <begin position="234"/>
        <end position="247"/>
    </location>
</feature>
<proteinExistence type="predicted"/>